<dbReference type="Proteomes" id="UP000285146">
    <property type="component" value="Unassembled WGS sequence"/>
</dbReference>
<keyword evidence="2" id="KW-0472">Membrane</keyword>
<dbReference type="EMBL" id="LKEB01000031">
    <property type="protein sequence ID" value="ROW09295.1"/>
    <property type="molecule type" value="Genomic_DNA"/>
</dbReference>
<feature type="region of interest" description="Disordered" evidence="1">
    <location>
        <begin position="373"/>
        <end position="595"/>
    </location>
</feature>
<gene>
    <name evidence="3" type="ORF">VPNG_05884</name>
</gene>
<dbReference type="STRING" id="1230097.A0A423X0M5"/>
<keyword evidence="4" id="KW-1185">Reference proteome</keyword>
<dbReference type="OrthoDB" id="5243382at2759"/>
<dbReference type="InParanoid" id="A0A423X0M5"/>
<protein>
    <submittedName>
        <fullName evidence="3">Uncharacterized protein</fullName>
    </submittedName>
</protein>
<comment type="caution">
    <text evidence="3">The sequence shown here is derived from an EMBL/GenBank/DDBJ whole genome shotgun (WGS) entry which is preliminary data.</text>
</comment>
<evidence type="ECO:0000313" key="3">
    <source>
        <dbReference type="EMBL" id="ROW09295.1"/>
    </source>
</evidence>
<keyword evidence="2" id="KW-1133">Transmembrane helix</keyword>
<feature type="compositionally biased region" description="Basic and acidic residues" evidence="1">
    <location>
        <begin position="338"/>
        <end position="347"/>
    </location>
</feature>
<evidence type="ECO:0000256" key="1">
    <source>
        <dbReference type="SAM" id="MobiDB-lite"/>
    </source>
</evidence>
<name>A0A423X0M5_9PEZI</name>
<feature type="compositionally biased region" description="Basic and acidic residues" evidence="1">
    <location>
        <begin position="547"/>
        <end position="574"/>
    </location>
</feature>
<organism evidence="3 4">
    <name type="scientific">Cytospora leucostoma</name>
    <dbReference type="NCBI Taxonomy" id="1230097"/>
    <lineage>
        <taxon>Eukaryota</taxon>
        <taxon>Fungi</taxon>
        <taxon>Dikarya</taxon>
        <taxon>Ascomycota</taxon>
        <taxon>Pezizomycotina</taxon>
        <taxon>Sordariomycetes</taxon>
        <taxon>Sordariomycetidae</taxon>
        <taxon>Diaporthales</taxon>
        <taxon>Cytosporaceae</taxon>
        <taxon>Cytospora</taxon>
    </lineage>
</organism>
<feature type="transmembrane region" description="Helical" evidence="2">
    <location>
        <begin position="158"/>
        <end position="177"/>
    </location>
</feature>
<feature type="region of interest" description="Disordered" evidence="1">
    <location>
        <begin position="218"/>
        <end position="359"/>
    </location>
</feature>
<feature type="compositionally biased region" description="Polar residues" evidence="1">
    <location>
        <begin position="375"/>
        <end position="388"/>
    </location>
</feature>
<proteinExistence type="predicted"/>
<reference evidence="3 4" key="1">
    <citation type="submission" date="2015-09" db="EMBL/GenBank/DDBJ databases">
        <title>Host preference determinants of Valsa canker pathogens revealed by comparative genomics.</title>
        <authorList>
            <person name="Yin Z."/>
            <person name="Huang L."/>
        </authorList>
    </citation>
    <scope>NUCLEOTIDE SEQUENCE [LARGE SCALE GENOMIC DNA]</scope>
    <source>
        <strain evidence="3 4">SXYLt</strain>
    </source>
</reference>
<feature type="compositionally biased region" description="Polar residues" evidence="1">
    <location>
        <begin position="456"/>
        <end position="468"/>
    </location>
</feature>
<feature type="transmembrane region" description="Helical" evidence="2">
    <location>
        <begin position="124"/>
        <end position="146"/>
    </location>
</feature>
<feature type="transmembrane region" description="Helical" evidence="2">
    <location>
        <begin position="47"/>
        <end position="70"/>
    </location>
</feature>
<feature type="compositionally biased region" description="Basic and acidic residues" evidence="1">
    <location>
        <begin position="279"/>
        <end position="288"/>
    </location>
</feature>
<evidence type="ECO:0000313" key="4">
    <source>
        <dbReference type="Proteomes" id="UP000285146"/>
    </source>
</evidence>
<keyword evidence="2" id="KW-0812">Transmembrane</keyword>
<feature type="compositionally biased region" description="Low complexity" evidence="1">
    <location>
        <begin position="224"/>
        <end position="234"/>
    </location>
</feature>
<accession>A0A423X0M5</accession>
<feature type="transmembrane region" description="Helical" evidence="2">
    <location>
        <begin position="82"/>
        <end position="104"/>
    </location>
</feature>
<dbReference type="AlphaFoldDB" id="A0A423X0M5"/>
<evidence type="ECO:0000256" key="2">
    <source>
        <dbReference type="SAM" id="Phobius"/>
    </source>
</evidence>
<sequence>MDVKLSTSSHASYDAGTYDKIEAEAQYHDERGALEGDEETHPSRLPAFVVASLVLLFIFSLIAIVTSGLVFAHRVSSSGDCLAQSCVMFAAIMGFLYICLHLQAAHRGDPVNRAQPSFQHPLHSSAVVVARIDIIAWIICLMVVSVSVSKNPSPISSLNLVACVFVTPTLTFLVCVVEKASRPFDLPNINPRSSEPSSIVTCRVSALMKHVMLPEVTSDDSISRRGSAASSTRRLNSNTQHAAAIAASTVGKHTPSGGLSGPRPPPASVKEAKPWAFSKFDDRTKKQLSESVSEASHKSETRPRVGGPRPLPTSDIAVKTGILPPPICTEPKLLPRLPEPETSKELVKAGPATPSSGAWKGDWSALKNITGWYSPANSSVTTPASTPGTEHAPRQQKVRPLSTVAEHSVQQNRGRKEITYPSTGTAAPVSPGNRNGPAPPAAATIATPRRGRAATHTTVAPSSSTTGMPNRPRTLTGPRDTQQQQQQIGFPRDGASVPRPPPSAAAPGPVRAPTTARVRLQRAQDALKTNGRTSSATMVLNRPQRLTGERRRPGDDRRRLEDDPRRAASDDRTVALRAPVRSGSGDVRPPGYFVD</sequence>